<organism evidence="1">
    <name type="scientific">Anopheles marajoara</name>
    <dbReference type="NCBI Taxonomy" id="58244"/>
    <lineage>
        <taxon>Eukaryota</taxon>
        <taxon>Metazoa</taxon>
        <taxon>Ecdysozoa</taxon>
        <taxon>Arthropoda</taxon>
        <taxon>Hexapoda</taxon>
        <taxon>Insecta</taxon>
        <taxon>Pterygota</taxon>
        <taxon>Neoptera</taxon>
        <taxon>Endopterygota</taxon>
        <taxon>Diptera</taxon>
        <taxon>Nematocera</taxon>
        <taxon>Culicoidea</taxon>
        <taxon>Culicidae</taxon>
        <taxon>Anophelinae</taxon>
        <taxon>Anopheles</taxon>
    </lineage>
</organism>
<accession>A0A2M4C8P3</accession>
<protein>
    <submittedName>
        <fullName evidence="1">Putative secreted protein</fullName>
    </submittedName>
</protein>
<dbReference type="EMBL" id="GGFJ01012552">
    <property type="protein sequence ID" value="MBW61693.1"/>
    <property type="molecule type" value="Transcribed_RNA"/>
</dbReference>
<sequence>MELTKRRRHALALRLLIRTILLIYLFQWSRMIALEWAYTQRVLTRIEDISRVRTPLPSTHGCHLGAPLLLADVDLQDHTALVVVLTDQLPLDIVLSLMKQE</sequence>
<proteinExistence type="predicted"/>
<dbReference type="AlphaFoldDB" id="A0A2M4C8P3"/>
<name>A0A2M4C8P3_9DIPT</name>
<evidence type="ECO:0000313" key="1">
    <source>
        <dbReference type="EMBL" id="MBW61693.1"/>
    </source>
</evidence>
<reference evidence="1" key="1">
    <citation type="submission" date="2018-01" db="EMBL/GenBank/DDBJ databases">
        <title>An insight into the sialome of Amazonian anophelines.</title>
        <authorList>
            <person name="Ribeiro J.M."/>
            <person name="Scarpassa V."/>
            <person name="Calvo E."/>
        </authorList>
    </citation>
    <scope>NUCLEOTIDE SEQUENCE</scope>
    <source>
        <tissue evidence="1">Salivary glands</tissue>
    </source>
</reference>